<keyword evidence="8" id="KW-1185">Reference proteome</keyword>
<dbReference type="SMART" id="SM00387">
    <property type="entry name" value="HATPase_c"/>
    <property type="match status" value="1"/>
</dbReference>
<dbReference type="InterPro" id="IPR003594">
    <property type="entry name" value="HATPase_dom"/>
</dbReference>
<dbReference type="PANTHER" id="PTHR24421">
    <property type="entry name" value="NITRATE/NITRITE SENSOR PROTEIN NARX-RELATED"/>
    <property type="match status" value="1"/>
</dbReference>
<keyword evidence="3" id="KW-0902">Two-component regulatory system</keyword>
<evidence type="ECO:0000256" key="4">
    <source>
        <dbReference type="SAM" id="Coils"/>
    </source>
</evidence>
<dbReference type="EMBL" id="JAJTWU010000002">
    <property type="protein sequence ID" value="MCE4553853.1"/>
    <property type="molecule type" value="Genomic_DNA"/>
</dbReference>
<dbReference type="GO" id="GO:0016301">
    <property type="term" value="F:kinase activity"/>
    <property type="evidence" value="ECO:0007669"/>
    <property type="project" value="UniProtKB-KW"/>
</dbReference>
<dbReference type="CDD" id="cd16917">
    <property type="entry name" value="HATPase_UhpB-NarQ-NarX-like"/>
    <property type="match status" value="1"/>
</dbReference>
<evidence type="ECO:0000313" key="7">
    <source>
        <dbReference type="EMBL" id="MCE4553853.1"/>
    </source>
</evidence>
<feature type="transmembrane region" description="Helical" evidence="5">
    <location>
        <begin position="125"/>
        <end position="143"/>
    </location>
</feature>
<feature type="transmembrane region" description="Helical" evidence="5">
    <location>
        <begin position="92"/>
        <end position="113"/>
    </location>
</feature>
<feature type="domain" description="Histidine kinase" evidence="6">
    <location>
        <begin position="219"/>
        <end position="420"/>
    </location>
</feature>
<dbReference type="Pfam" id="PF02518">
    <property type="entry name" value="HATPase_c"/>
    <property type="match status" value="1"/>
</dbReference>
<evidence type="ECO:0000313" key="8">
    <source>
        <dbReference type="Proteomes" id="UP001200741"/>
    </source>
</evidence>
<keyword evidence="4" id="KW-0175">Coiled coil</keyword>
<reference evidence="7 8" key="1">
    <citation type="submission" date="2021-12" db="EMBL/GenBank/DDBJ databases">
        <title>Genome seq of P8.</title>
        <authorList>
            <person name="Seo T."/>
        </authorList>
    </citation>
    <scope>NUCLEOTIDE SEQUENCE [LARGE SCALE GENOMIC DNA]</scope>
    <source>
        <strain evidence="7 8">P8</strain>
    </source>
</reference>
<evidence type="ECO:0000256" key="1">
    <source>
        <dbReference type="ARBA" id="ARBA00022679"/>
    </source>
</evidence>
<dbReference type="InterPro" id="IPR050482">
    <property type="entry name" value="Sensor_HK_TwoCompSys"/>
</dbReference>
<evidence type="ECO:0000256" key="3">
    <source>
        <dbReference type="ARBA" id="ARBA00023012"/>
    </source>
</evidence>
<dbReference type="Proteomes" id="UP001200741">
    <property type="component" value="Unassembled WGS sequence"/>
</dbReference>
<evidence type="ECO:0000259" key="6">
    <source>
        <dbReference type="PROSITE" id="PS50109"/>
    </source>
</evidence>
<dbReference type="InterPro" id="IPR005467">
    <property type="entry name" value="His_kinase_dom"/>
</dbReference>
<dbReference type="Gene3D" id="1.20.5.1930">
    <property type="match status" value="1"/>
</dbReference>
<evidence type="ECO:0000256" key="2">
    <source>
        <dbReference type="ARBA" id="ARBA00022777"/>
    </source>
</evidence>
<name>A0ABS8XPV4_9BURK</name>
<evidence type="ECO:0000256" key="5">
    <source>
        <dbReference type="SAM" id="Phobius"/>
    </source>
</evidence>
<keyword evidence="5" id="KW-0812">Transmembrane</keyword>
<dbReference type="RefSeq" id="WP_233370564.1">
    <property type="nucleotide sequence ID" value="NZ_JAJTWU010000002.1"/>
</dbReference>
<keyword evidence="5" id="KW-1133">Transmembrane helix</keyword>
<dbReference type="InterPro" id="IPR036890">
    <property type="entry name" value="HATPase_C_sf"/>
</dbReference>
<feature type="transmembrane region" description="Helical" evidence="5">
    <location>
        <begin position="58"/>
        <end position="80"/>
    </location>
</feature>
<comment type="caution">
    <text evidence="7">The sequence shown here is derived from an EMBL/GenBank/DDBJ whole genome shotgun (WGS) entry which is preliminary data.</text>
</comment>
<keyword evidence="2 7" id="KW-0418">Kinase</keyword>
<gene>
    <name evidence="7" type="ORF">LXT13_05245</name>
</gene>
<feature type="transmembrane region" description="Helical" evidence="5">
    <location>
        <begin position="29"/>
        <end position="52"/>
    </location>
</feature>
<keyword evidence="1" id="KW-0808">Transferase</keyword>
<feature type="coiled-coil region" evidence="4">
    <location>
        <begin position="207"/>
        <end position="234"/>
    </location>
</feature>
<sequence length="420" mass="45145">MTPIAAAETFAVPDPARLREQVTLDSLRLFLAQLRGAMLGLAVIIAGMVVAWRDFAPLSWRLAWAGAAGACCLAQLWIGWRLTGRPGLAERLPRWLPVLQACIVFSSAVWGLAPLMVSQGPAPDLPLLLACGFNAAIMFAGAQAPGTPRLLLAMTLPGATLSTLAVALHPGHGLQALGCGVLFACVAAHGYRLQRALQETQVNRLAADTLAEALRVQQQRVHEAERERALLMERQRLMRDIHDGVGSHLIMLLRLAESGADGPTLAELLRGAIDDLRLTIDSLEPLEHDLATLLATLRTRLGHRLEVAGLKLDWAMADMPPLPWLEPAQALQLLRLIQEAMTNVIKHARARTLSLSAAHVGDALEVGIRDDGCGFDTAAPRVGHGLPSMRQRARALGATLQWDSTPGAGTCVTLRLPLHV</sequence>
<dbReference type="PROSITE" id="PS50109">
    <property type="entry name" value="HIS_KIN"/>
    <property type="match status" value="1"/>
</dbReference>
<protein>
    <submittedName>
        <fullName evidence="7">Sensor histidine kinase</fullName>
    </submittedName>
</protein>
<dbReference type="SUPFAM" id="SSF55874">
    <property type="entry name" value="ATPase domain of HSP90 chaperone/DNA topoisomerase II/histidine kinase"/>
    <property type="match status" value="1"/>
</dbReference>
<keyword evidence="5" id="KW-0472">Membrane</keyword>
<accession>A0ABS8XPV4</accession>
<dbReference type="Gene3D" id="3.30.565.10">
    <property type="entry name" value="Histidine kinase-like ATPase, C-terminal domain"/>
    <property type="match status" value="1"/>
</dbReference>
<organism evidence="7 8">
    <name type="scientific">Pelomonas cellulosilytica</name>
    <dbReference type="NCBI Taxonomy" id="2906762"/>
    <lineage>
        <taxon>Bacteria</taxon>
        <taxon>Pseudomonadati</taxon>
        <taxon>Pseudomonadota</taxon>
        <taxon>Betaproteobacteria</taxon>
        <taxon>Burkholderiales</taxon>
        <taxon>Sphaerotilaceae</taxon>
        <taxon>Roseateles</taxon>
    </lineage>
</organism>
<proteinExistence type="predicted"/>